<dbReference type="Gene3D" id="3.20.20.70">
    <property type="entry name" value="Aldolase class I"/>
    <property type="match status" value="1"/>
</dbReference>
<evidence type="ECO:0000256" key="3">
    <source>
        <dbReference type="ARBA" id="ARBA00022691"/>
    </source>
</evidence>
<dbReference type="PANTHER" id="PTHR30352:SF4">
    <property type="entry name" value="PYRUVATE FORMATE-LYASE 2-ACTIVATING ENZYME"/>
    <property type="match status" value="1"/>
</dbReference>
<dbReference type="GO" id="GO:0016491">
    <property type="term" value="F:oxidoreductase activity"/>
    <property type="evidence" value="ECO:0007669"/>
    <property type="project" value="InterPro"/>
</dbReference>
<evidence type="ECO:0000256" key="1">
    <source>
        <dbReference type="ARBA" id="ARBA00001966"/>
    </source>
</evidence>
<dbReference type="SUPFAM" id="SSF102114">
    <property type="entry name" value="Radical SAM enzymes"/>
    <property type="match status" value="1"/>
</dbReference>
<evidence type="ECO:0000256" key="6">
    <source>
        <dbReference type="ARBA" id="ARBA00023014"/>
    </source>
</evidence>
<evidence type="ECO:0000256" key="4">
    <source>
        <dbReference type="ARBA" id="ARBA00022723"/>
    </source>
</evidence>
<dbReference type="SFLD" id="SFLDG01066">
    <property type="entry name" value="organic_radical-activating_enz"/>
    <property type="match status" value="1"/>
</dbReference>
<comment type="cofactor">
    <cofactor evidence="1">
        <name>[4Fe-4S] cluster</name>
        <dbReference type="ChEBI" id="CHEBI:49883"/>
    </cofactor>
</comment>
<reference evidence="9" key="1">
    <citation type="submission" date="2017-09" db="EMBL/GenBank/DDBJ databases">
        <authorList>
            <person name="Varghese N."/>
            <person name="Submissions S."/>
        </authorList>
    </citation>
    <scope>NUCLEOTIDE SEQUENCE [LARGE SCALE GENOMIC DNA]</scope>
    <source>
        <strain evidence="9">MSL47</strain>
    </source>
</reference>
<dbReference type="InterPro" id="IPR034457">
    <property type="entry name" value="Organic_radical-activating"/>
</dbReference>
<dbReference type="PROSITE" id="PS51918">
    <property type="entry name" value="RADICAL_SAM"/>
    <property type="match status" value="1"/>
</dbReference>
<dbReference type="CDD" id="cd01335">
    <property type="entry name" value="Radical_SAM"/>
    <property type="match status" value="1"/>
</dbReference>
<accession>A0A285HLK5</accession>
<evidence type="ECO:0000313" key="9">
    <source>
        <dbReference type="Proteomes" id="UP000219573"/>
    </source>
</evidence>
<dbReference type="GO" id="GO:0016829">
    <property type="term" value="F:lyase activity"/>
    <property type="evidence" value="ECO:0007669"/>
    <property type="project" value="UniProtKB-KW"/>
</dbReference>
<dbReference type="RefSeq" id="WP_097018642.1">
    <property type="nucleotide sequence ID" value="NZ_OBDZ01000021.1"/>
</dbReference>
<keyword evidence="3" id="KW-0949">S-adenosyl-L-methionine</keyword>
<keyword evidence="9" id="KW-1185">Reference proteome</keyword>
<keyword evidence="2" id="KW-0004">4Fe-4S</keyword>
<dbReference type="GO" id="GO:0046872">
    <property type="term" value="F:metal ion binding"/>
    <property type="evidence" value="ECO:0007669"/>
    <property type="project" value="UniProtKB-KW"/>
</dbReference>
<dbReference type="Pfam" id="PF04055">
    <property type="entry name" value="Radical_SAM"/>
    <property type="match status" value="1"/>
</dbReference>
<dbReference type="Proteomes" id="UP000219573">
    <property type="component" value="Unassembled WGS sequence"/>
</dbReference>
<dbReference type="PIRSF" id="PIRSF000371">
    <property type="entry name" value="PFL_act_enz"/>
    <property type="match status" value="1"/>
</dbReference>
<organism evidence="8 9">
    <name type="scientific">Orenia metallireducens</name>
    <dbReference type="NCBI Taxonomy" id="1413210"/>
    <lineage>
        <taxon>Bacteria</taxon>
        <taxon>Bacillati</taxon>
        <taxon>Bacillota</taxon>
        <taxon>Clostridia</taxon>
        <taxon>Halanaerobiales</taxon>
        <taxon>Halobacteroidaceae</taxon>
        <taxon>Orenia</taxon>
    </lineage>
</organism>
<keyword evidence="8" id="KW-0456">Lyase</keyword>
<dbReference type="InterPro" id="IPR007197">
    <property type="entry name" value="rSAM"/>
</dbReference>
<evidence type="ECO:0000313" key="8">
    <source>
        <dbReference type="EMBL" id="SNY36619.1"/>
    </source>
</evidence>
<name>A0A285HLK5_9FIRM</name>
<dbReference type="EMBL" id="OBDZ01000021">
    <property type="protein sequence ID" value="SNY36619.1"/>
    <property type="molecule type" value="Genomic_DNA"/>
</dbReference>
<keyword evidence="4" id="KW-0479">Metal-binding</keyword>
<sequence>MAKGMVVRIERYAVYDGPGIRTVVFLKGCPLRCKWCSSPETQQKEEELCYDRSCPSKNRELIGEYMSVEEVFAEIKEDITFYNQSGGGVTLSGGEVLLQPKFTTDILEKCKEEYIHTAIETSGYGSWGNFKQVLEFTDLVLFDIKHLDSNKHLEVTGVENTWIIDNLRRATQLNKEIIIRIPVIPGVNDSKENISQTAQLAQELGIKEVHLLAYHSLGREKYARLDREYLLEDLESPSDEKMNYLKKLVESKGIKAQIGG</sequence>
<evidence type="ECO:0000256" key="5">
    <source>
        <dbReference type="ARBA" id="ARBA00023004"/>
    </source>
</evidence>
<dbReference type="InterPro" id="IPR013785">
    <property type="entry name" value="Aldolase_TIM"/>
</dbReference>
<evidence type="ECO:0000256" key="2">
    <source>
        <dbReference type="ARBA" id="ARBA00022485"/>
    </source>
</evidence>
<proteinExistence type="predicted"/>
<dbReference type="GO" id="GO:0051539">
    <property type="term" value="F:4 iron, 4 sulfur cluster binding"/>
    <property type="evidence" value="ECO:0007669"/>
    <property type="project" value="UniProtKB-KW"/>
</dbReference>
<dbReference type="SFLD" id="SFLDS00029">
    <property type="entry name" value="Radical_SAM"/>
    <property type="match status" value="1"/>
</dbReference>
<keyword evidence="5" id="KW-0408">Iron</keyword>
<gene>
    <name evidence="8" type="ORF">SAMN06265827_12115</name>
</gene>
<protein>
    <submittedName>
        <fullName evidence="8">Pyruvate formate lyase activating enzyme</fullName>
    </submittedName>
</protein>
<dbReference type="PANTHER" id="PTHR30352">
    <property type="entry name" value="PYRUVATE FORMATE-LYASE-ACTIVATING ENZYME"/>
    <property type="match status" value="1"/>
</dbReference>
<feature type="domain" description="Radical SAM core" evidence="7">
    <location>
        <begin position="15"/>
        <end position="255"/>
    </location>
</feature>
<keyword evidence="8" id="KW-0670">Pyruvate</keyword>
<dbReference type="InterPro" id="IPR058240">
    <property type="entry name" value="rSAM_sf"/>
</dbReference>
<evidence type="ECO:0000259" key="7">
    <source>
        <dbReference type="PROSITE" id="PS51918"/>
    </source>
</evidence>
<keyword evidence="6" id="KW-0411">Iron-sulfur</keyword>
<dbReference type="STRING" id="1413210.U472_05625"/>
<dbReference type="NCBIfam" id="TIGR02494">
    <property type="entry name" value="PFLE_PFLC"/>
    <property type="match status" value="1"/>
</dbReference>
<dbReference type="InterPro" id="IPR012839">
    <property type="entry name" value="Organic_radical_activase"/>
</dbReference>
<dbReference type="AlphaFoldDB" id="A0A285HLK5"/>